<accession>A0A087YQ12</accession>
<evidence type="ECO:0000313" key="2">
    <source>
        <dbReference type="Proteomes" id="UP000028760"/>
    </source>
</evidence>
<evidence type="ECO:0000313" key="1">
    <source>
        <dbReference type="Ensembl" id="ENSPFOP00000020115.1"/>
    </source>
</evidence>
<proteinExistence type="predicted"/>
<dbReference type="eggNOG" id="ENOG502T0U4">
    <property type="taxonomic scope" value="Eukaryota"/>
</dbReference>
<organism evidence="1 2">
    <name type="scientific">Poecilia formosa</name>
    <name type="common">Amazon molly</name>
    <name type="synonym">Limia formosa</name>
    <dbReference type="NCBI Taxonomy" id="48698"/>
    <lineage>
        <taxon>Eukaryota</taxon>
        <taxon>Metazoa</taxon>
        <taxon>Chordata</taxon>
        <taxon>Craniata</taxon>
        <taxon>Vertebrata</taxon>
        <taxon>Euteleostomi</taxon>
        <taxon>Actinopterygii</taxon>
        <taxon>Neopterygii</taxon>
        <taxon>Teleostei</taxon>
        <taxon>Neoteleostei</taxon>
        <taxon>Acanthomorphata</taxon>
        <taxon>Ovalentaria</taxon>
        <taxon>Atherinomorphae</taxon>
        <taxon>Cyprinodontiformes</taxon>
        <taxon>Poeciliidae</taxon>
        <taxon>Poeciliinae</taxon>
        <taxon>Poecilia</taxon>
    </lineage>
</organism>
<keyword evidence="2" id="KW-1185">Reference proteome</keyword>
<name>A0A087YQ12_POEFO</name>
<reference evidence="1" key="2">
    <citation type="submission" date="2025-08" db="UniProtKB">
        <authorList>
            <consortium name="Ensembl"/>
        </authorList>
    </citation>
    <scope>IDENTIFICATION</scope>
</reference>
<dbReference type="EMBL" id="AYCK01018841">
    <property type="status" value="NOT_ANNOTATED_CDS"/>
    <property type="molecule type" value="Genomic_DNA"/>
</dbReference>
<dbReference type="Proteomes" id="UP000028760">
    <property type="component" value="Unassembled WGS sequence"/>
</dbReference>
<dbReference type="Ensembl" id="ENSPFOT00000020139.1">
    <property type="protein sequence ID" value="ENSPFOP00000020115.1"/>
    <property type="gene ID" value="ENSPFOG00000019989.1"/>
</dbReference>
<reference evidence="1" key="3">
    <citation type="submission" date="2025-09" db="UniProtKB">
        <authorList>
            <consortium name="Ensembl"/>
        </authorList>
    </citation>
    <scope>IDENTIFICATION</scope>
</reference>
<sequence>TMSLLGTSLLGVGRAAERLAHRLGDGVAVDAEEPQQLVGFAAAGHLGDGQAVNGESGFVHHR</sequence>
<dbReference type="AlphaFoldDB" id="A0A087YQ12"/>
<protein>
    <submittedName>
        <fullName evidence="1">Uncharacterized protein</fullName>
    </submittedName>
</protein>
<reference evidence="2" key="1">
    <citation type="submission" date="2013-10" db="EMBL/GenBank/DDBJ databases">
        <authorList>
            <person name="Schartl M."/>
            <person name="Warren W."/>
        </authorList>
    </citation>
    <scope>NUCLEOTIDE SEQUENCE [LARGE SCALE GENOMIC DNA]</scope>
    <source>
        <strain evidence="2">female</strain>
    </source>
</reference>